<dbReference type="FunFam" id="1.10.10.10:FF:000001">
    <property type="entry name" value="LysR family transcriptional regulator"/>
    <property type="match status" value="1"/>
</dbReference>
<keyword evidence="2" id="KW-0805">Transcription regulation</keyword>
<dbReference type="EMBL" id="AP024956">
    <property type="protein sequence ID" value="BCZ81676.1"/>
    <property type="molecule type" value="Genomic_DNA"/>
</dbReference>
<name>A0A2I8ETH3_9BURK</name>
<dbReference type="RefSeq" id="WP_042308952.1">
    <property type="nucleotide sequence ID" value="NZ_AP024956.1"/>
</dbReference>
<dbReference type="Pfam" id="PF03466">
    <property type="entry name" value="LysR_substrate"/>
    <property type="match status" value="1"/>
</dbReference>
<accession>A0A2I8ETH3</accession>
<dbReference type="PROSITE" id="PS50931">
    <property type="entry name" value="HTH_LYSR"/>
    <property type="match status" value="1"/>
</dbReference>
<proteinExistence type="inferred from homology"/>
<evidence type="ECO:0000313" key="8">
    <source>
        <dbReference type="Proteomes" id="UP000243502"/>
    </source>
</evidence>
<keyword evidence="9" id="KW-1185">Reference proteome</keyword>
<sequence>MSTDYQSPTRRLDLDDVQAFVLVADLSSFTRAAEVLDITQSSISLKMKRLEERLGRRLLERTPRRVQLLPEGAAFLAAARELLSAHDRALNPTVQAQRSLRLGIIDHTAADGLIPLIARISAQDPTLRVEVKIGASSEMLAGYDSGELDAVFARRDATRRDAEKLFVEHCGWFASPQWMHSPGEPLRIASLSAPCGVRANALKALDEAGIKWTEVFVGGGIGTVGAAVMAGLAVAPMTRRGCPPRAVDVGSRLGLPPLAPIEIAVYTRVRDAGMRETIRSLGAALRTTNASA</sequence>
<evidence type="ECO:0000259" key="5">
    <source>
        <dbReference type="PROSITE" id="PS50931"/>
    </source>
</evidence>
<comment type="similarity">
    <text evidence="1">Belongs to the LysR transcriptional regulatory family.</text>
</comment>
<dbReference type="InterPro" id="IPR000847">
    <property type="entry name" value="LysR_HTH_N"/>
</dbReference>
<dbReference type="SUPFAM" id="SSF53850">
    <property type="entry name" value="Periplasmic binding protein-like II"/>
    <property type="match status" value="1"/>
</dbReference>
<dbReference type="EMBL" id="CP026112">
    <property type="protein sequence ID" value="AUT62682.1"/>
    <property type="molecule type" value="Genomic_DNA"/>
</dbReference>
<evidence type="ECO:0000313" key="9">
    <source>
        <dbReference type="Proteomes" id="UP001319874"/>
    </source>
</evidence>
<dbReference type="InterPro" id="IPR036390">
    <property type="entry name" value="WH_DNA-bd_sf"/>
</dbReference>
<dbReference type="OrthoDB" id="5946420at2"/>
<feature type="domain" description="HTH lysR-type" evidence="5">
    <location>
        <begin position="12"/>
        <end position="69"/>
    </location>
</feature>
<reference evidence="7 9" key="2">
    <citation type="journal article" date="2022" name="Front. Microbiol.">
        <title>Identification and characterization of a novel class of self-sufficient cytochrome P450 hydroxylase involved in cyclohexanecarboxylate degradation in Paraburkholderia terrae strain KU-64.</title>
        <authorList>
            <person name="Yamamoto T."/>
            <person name="Hasegawa Y."/>
            <person name="Iwaki H."/>
        </authorList>
    </citation>
    <scope>NUCLEOTIDE SEQUENCE [LARGE SCALE GENOMIC DNA]</scope>
    <source>
        <strain evidence="7 9">KU-64</strain>
    </source>
</reference>
<reference evidence="6 8" key="1">
    <citation type="submission" date="2018-01" db="EMBL/GenBank/DDBJ databases">
        <title>Species boundaries and ecological features among Paraburkholderia terrae DSMZ17804T, P. hospita DSMZ17164T and P. caribensis DSMZ13236T.</title>
        <authorList>
            <person name="Pratama A.A."/>
        </authorList>
    </citation>
    <scope>NUCLEOTIDE SEQUENCE [LARGE SCALE GENOMIC DNA]</scope>
    <source>
        <strain evidence="6 8">DSM 17804</strain>
    </source>
</reference>
<dbReference type="GO" id="GO:0003700">
    <property type="term" value="F:DNA-binding transcription factor activity"/>
    <property type="evidence" value="ECO:0007669"/>
    <property type="project" value="InterPro"/>
</dbReference>
<protein>
    <submittedName>
        <fullName evidence="6">LysR family transcriptional regulator</fullName>
    </submittedName>
</protein>
<dbReference type="InterPro" id="IPR005119">
    <property type="entry name" value="LysR_subst-bd"/>
</dbReference>
<dbReference type="InterPro" id="IPR050176">
    <property type="entry name" value="LTTR"/>
</dbReference>
<dbReference type="Pfam" id="PF00126">
    <property type="entry name" value="HTH_1"/>
    <property type="match status" value="1"/>
</dbReference>
<evidence type="ECO:0000256" key="1">
    <source>
        <dbReference type="ARBA" id="ARBA00009437"/>
    </source>
</evidence>
<evidence type="ECO:0000313" key="6">
    <source>
        <dbReference type="EMBL" id="AUT62682.1"/>
    </source>
</evidence>
<dbReference type="InterPro" id="IPR036388">
    <property type="entry name" value="WH-like_DNA-bd_sf"/>
</dbReference>
<keyword evidence="4" id="KW-0804">Transcription</keyword>
<dbReference type="Gene3D" id="3.40.190.10">
    <property type="entry name" value="Periplasmic binding protein-like II"/>
    <property type="match status" value="2"/>
</dbReference>
<evidence type="ECO:0000256" key="4">
    <source>
        <dbReference type="ARBA" id="ARBA00023163"/>
    </source>
</evidence>
<dbReference type="KEGG" id="pter:C2L65_24065"/>
<dbReference type="PANTHER" id="PTHR30579">
    <property type="entry name" value="TRANSCRIPTIONAL REGULATOR"/>
    <property type="match status" value="1"/>
</dbReference>
<dbReference type="PANTHER" id="PTHR30579:SF7">
    <property type="entry name" value="HTH-TYPE TRANSCRIPTIONAL REGULATOR LRHA-RELATED"/>
    <property type="match status" value="1"/>
</dbReference>
<evidence type="ECO:0000313" key="7">
    <source>
        <dbReference type="EMBL" id="BCZ81676.1"/>
    </source>
</evidence>
<dbReference type="Gene3D" id="1.10.10.10">
    <property type="entry name" value="Winged helix-like DNA-binding domain superfamily/Winged helix DNA-binding domain"/>
    <property type="match status" value="1"/>
</dbReference>
<dbReference type="GO" id="GO:0003677">
    <property type="term" value="F:DNA binding"/>
    <property type="evidence" value="ECO:0007669"/>
    <property type="project" value="UniProtKB-KW"/>
</dbReference>
<dbReference type="AlphaFoldDB" id="A0A2I8ETH3"/>
<organism evidence="6 8">
    <name type="scientific">Paraburkholderia terrae</name>
    <dbReference type="NCBI Taxonomy" id="311230"/>
    <lineage>
        <taxon>Bacteria</taxon>
        <taxon>Pseudomonadati</taxon>
        <taxon>Pseudomonadota</taxon>
        <taxon>Betaproteobacteria</taxon>
        <taxon>Burkholderiales</taxon>
        <taxon>Burkholderiaceae</taxon>
        <taxon>Paraburkholderia</taxon>
    </lineage>
</organism>
<dbReference type="Proteomes" id="UP001319874">
    <property type="component" value="Chromosome 2"/>
</dbReference>
<evidence type="ECO:0000256" key="3">
    <source>
        <dbReference type="ARBA" id="ARBA00023125"/>
    </source>
</evidence>
<dbReference type="SUPFAM" id="SSF46785">
    <property type="entry name" value="Winged helix' DNA-binding domain"/>
    <property type="match status" value="1"/>
</dbReference>
<evidence type="ECO:0000256" key="2">
    <source>
        <dbReference type="ARBA" id="ARBA00023015"/>
    </source>
</evidence>
<dbReference type="PRINTS" id="PR00039">
    <property type="entry name" value="HTHLYSR"/>
</dbReference>
<dbReference type="Proteomes" id="UP000243502">
    <property type="component" value="Chromosome 2"/>
</dbReference>
<keyword evidence="3" id="KW-0238">DNA-binding</keyword>
<gene>
    <name evidence="7" type="primary">hexA</name>
    <name evidence="6" type="ORF">C2L65_24065</name>
    <name evidence="7" type="ORF">PTKU64_53510</name>
</gene>